<sequence length="538" mass="60931">MKMKIISVFLFAMCLVACNKVKTDAPESLSMSKDTLMDKIKGGWAGQTIGVVFGAPTEFKFQGTTVQDYQPVPWSEGYVKYWWDKKPGLFDDIYNDLTFVQTFEEAGLNCPVDTLANRFAWAEYHLAHANQAARYNIRNGIMPPASGHWLNNPHADDLDFQIEADFIGLMSPGMINQTMEIAGKVGHIMNSGDGFYGGAFVSALYSNAFLSKDIPFVVAQSLAVIPAESQFYQCIADVIRWHKQYPEDWEQCWFELHKKWNKDVGCPKGVFLSFNIDAKINAAYIALALLYGEGDFSQSLDIATRCGQDSDCNPGSVGGVLGVMYGYSNIPEFWLKPLQEIENLNFEGTTVSLQKAYELSNKHALSLIEKNGGVVAENQIEIKTQQPAVLPLEQNFDKTIPVFRERKDCFVTDTYTFDFTGNGFVVYGNLVSTKSITPDYIHRVSIRHIGSEVFALAELTDEYVAMLEIWIDGKLDQTVKMPMKNTSRRLEPAWKYLLPEGKHQVTLKWLNRDKNYLIRINDIIYYSENPVPHQFYHN</sequence>
<evidence type="ECO:0000313" key="1">
    <source>
        <dbReference type="EMBL" id="MPL96120.1"/>
    </source>
</evidence>
<gene>
    <name evidence="1" type="ORF">SDC9_42295</name>
</gene>
<protein>
    <recommendedName>
        <fullName evidence="2">ADP-ribosylglycohydrolase</fullName>
    </recommendedName>
</protein>
<accession>A0A644VYA4</accession>
<evidence type="ECO:0008006" key="2">
    <source>
        <dbReference type="Google" id="ProtNLM"/>
    </source>
</evidence>
<dbReference type="AlphaFoldDB" id="A0A644VYA4"/>
<comment type="caution">
    <text evidence="1">The sequence shown here is derived from an EMBL/GenBank/DDBJ whole genome shotgun (WGS) entry which is preliminary data.</text>
</comment>
<dbReference type="EMBL" id="VSSQ01000496">
    <property type="protein sequence ID" value="MPL96120.1"/>
    <property type="molecule type" value="Genomic_DNA"/>
</dbReference>
<dbReference type="InterPro" id="IPR005502">
    <property type="entry name" value="Ribosyl_crysJ1"/>
</dbReference>
<dbReference type="InterPro" id="IPR036705">
    <property type="entry name" value="Ribosyl_crysJ1_sf"/>
</dbReference>
<dbReference type="SUPFAM" id="SSF101478">
    <property type="entry name" value="ADP-ribosylglycohydrolase"/>
    <property type="match status" value="1"/>
</dbReference>
<organism evidence="1">
    <name type="scientific">bioreactor metagenome</name>
    <dbReference type="NCBI Taxonomy" id="1076179"/>
    <lineage>
        <taxon>unclassified sequences</taxon>
        <taxon>metagenomes</taxon>
        <taxon>ecological metagenomes</taxon>
    </lineage>
</organism>
<dbReference type="Pfam" id="PF03747">
    <property type="entry name" value="ADP_ribosyl_GH"/>
    <property type="match status" value="1"/>
</dbReference>
<reference evidence="1" key="1">
    <citation type="submission" date="2019-08" db="EMBL/GenBank/DDBJ databases">
        <authorList>
            <person name="Kucharzyk K."/>
            <person name="Murdoch R.W."/>
            <person name="Higgins S."/>
            <person name="Loffler F."/>
        </authorList>
    </citation>
    <scope>NUCLEOTIDE SEQUENCE</scope>
</reference>
<proteinExistence type="predicted"/>
<dbReference type="Gene3D" id="1.10.4080.10">
    <property type="entry name" value="ADP-ribosylation/Crystallin J1"/>
    <property type="match status" value="1"/>
</dbReference>
<name>A0A644VYA4_9ZZZZ</name>